<proteinExistence type="predicted"/>
<organism evidence="1 2">
    <name type="scientific">Trifolium medium</name>
    <dbReference type="NCBI Taxonomy" id="97028"/>
    <lineage>
        <taxon>Eukaryota</taxon>
        <taxon>Viridiplantae</taxon>
        <taxon>Streptophyta</taxon>
        <taxon>Embryophyta</taxon>
        <taxon>Tracheophyta</taxon>
        <taxon>Spermatophyta</taxon>
        <taxon>Magnoliopsida</taxon>
        <taxon>eudicotyledons</taxon>
        <taxon>Gunneridae</taxon>
        <taxon>Pentapetalae</taxon>
        <taxon>rosids</taxon>
        <taxon>fabids</taxon>
        <taxon>Fabales</taxon>
        <taxon>Fabaceae</taxon>
        <taxon>Papilionoideae</taxon>
        <taxon>50 kb inversion clade</taxon>
        <taxon>NPAAA clade</taxon>
        <taxon>Hologalegina</taxon>
        <taxon>IRL clade</taxon>
        <taxon>Trifolieae</taxon>
        <taxon>Trifolium</taxon>
    </lineage>
</organism>
<feature type="non-terminal residue" evidence="1">
    <location>
        <position position="41"/>
    </location>
</feature>
<accession>A0A392VTR9</accession>
<evidence type="ECO:0000313" key="2">
    <source>
        <dbReference type="Proteomes" id="UP000265520"/>
    </source>
</evidence>
<name>A0A392VTR9_9FABA</name>
<keyword evidence="2" id="KW-1185">Reference proteome</keyword>
<dbReference type="AlphaFoldDB" id="A0A392VTR9"/>
<comment type="caution">
    <text evidence="1">The sequence shown here is derived from an EMBL/GenBank/DDBJ whole genome shotgun (WGS) entry which is preliminary data.</text>
</comment>
<evidence type="ECO:0000313" key="1">
    <source>
        <dbReference type="EMBL" id="MCI90883.1"/>
    </source>
</evidence>
<reference evidence="1 2" key="1">
    <citation type="journal article" date="2018" name="Front. Plant Sci.">
        <title>Red Clover (Trifolium pratense) and Zigzag Clover (T. medium) - A Picture of Genomic Similarities and Differences.</title>
        <authorList>
            <person name="Dluhosova J."/>
            <person name="Istvanek J."/>
            <person name="Nedelnik J."/>
            <person name="Repkova J."/>
        </authorList>
    </citation>
    <scope>NUCLEOTIDE SEQUENCE [LARGE SCALE GENOMIC DNA]</scope>
    <source>
        <strain evidence="2">cv. 10/8</strain>
        <tissue evidence="1">Leaf</tissue>
    </source>
</reference>
<dbReference type="EMBL" id="LXQA011256936">
    <property type="protein sequence ID" value="MCI90883.1"/>
    <property type="molecule type" value="Genomic_DNA"/>
</dbReference>
<sequence>MVDEMTTLESTGTWKLVPLPLKKSTVGCQWVFAIKVGPDGQ</sequence>
<dbReference type="Proteomes" id="UP000265520">
    <property type="component" value="Unassembled WGS sequence"/>
</dbReference>
<protein>
    <submittedName>
        <fullName evidence="1">Uncharacterized protein</fullName>
    </submittedName>
</protein>